<gene>
    <name evidence="2" type="ORF">SERLA73DRAFT_149799</name>
</gene>
<reference evidence="3" key="1">
    <citation type="journal article" date="2011" name="Science">
        <title>The plant cell wall-decomposing machinery underlies the functional diversity of forest fungi.</title>
        <authorList>
            <person name="Eastwood D.C."/>
            <person name="Floudas D."/>
            <person name="Binder M."/>
            <person name="Majcherczyk A."/>
            <person name="Schneider P."/>
            <person name="Aerts A."/>
            <person name="Asiegbu F.O."/>
            <person name="Baker S.E."/>
            <person name="Barry K."/>
            <person name="Bendiksby M."/>
            <person name="Blumentritt M."/>
            <person name="Coutinho P.M."/>
            <person name="Cullen D."/>
            <person name="de Vries R.P."/>
            <person name="Gathman A."/>
            <person name="Goodell B."/>
            <person name="Henrissat B."/>
            <person name="Ihrmark K."/>
            <person name="Kauserud H."/>
            <person name="Kohler A."/>
            <person name="LaButti K."/>
            <person name="Lapidus A."/>
            <person name="Lavin J.L."/>
            <person name="Lee Y.-H."/>
            <person name="Lindquist E."/>
            <person name="Lilly W."/>
            <person name="Lucas S."/>
            <person name="Morin E."/>
            <person name="Murat C."/>
            <person name="Oguiza J.A."/>
            <person name="Park J."/>
            <person name="Pisabarro A.G."/>
            <person name="Riley R."/>
            <person name="Rosling A."/>
            <person name="Salamov A."/>
            <person name="Schmidt O."/>
            <person name="Schmutz J."/>
            <person name="Skrede I."/>
            <person name="Stenlid J."/>
            <person name="Wiebenga A."/>
            <person name="Xie X."/>
            <person name="Kuees U."/>
            <person name="Hibbett D.S."/>
            <person name="Hoffmeister D."/>
            <person name="Hoegberg N."/>
            <person name="Martin F."/>
            <person name="Grigoriev I.V."/>
            <person name="Watkinson S.C."/>
        </authorList>
    </citation>
    <scope>NUCLEOTIDE SEQUENCE [LARGE SCALE GENOMIC DNA]</scope>
    <source>
        <strain evidence="3">strain S7.3</strain>
    </source>
</reference>
<dbReference type="Proteomes" id="UP000008063">
    <property type="component" value="Unassembled WGS sequence"/>
</dbReference>
<sequence length="120" mass="14160">MDVDHMVYWNFSRPYGLLELFQEGWLPHTILAWFLYTMWRYSSLIPLRMYIIWSVGTVPGRMILHNHHGRELFIGSAKTHLQQLKTDNIRSGQDNNTTDEEEVNSDNESKEEQEGSDEDT</sequence>
<evidence type="ECO:0000313" key="3">
    <source>
        <dbReference type="Proteomes" id="UP000008063"/>
    </source>
</evidence>
<keyword evidence="3" id="KW-1185">Reference proteome</keyword>
<proteinExistence type="predicted"/>
<accession>F8PK65</accession>
<protein>
    <submittedName>
        <fullName evidence="2">Uncharacterized protein</fullName>
    </submittedName>
</protein>
<dbReference type="EMBL" id="GL945475">
    <property type="protein sequence ID" value="EGO03519.1"/>
    <property type="molecule type" value="Genomic_DNA"/>
</dbReference>
<dbReference type="AlphaFoldDB" id="F8PK65"/>
<feature type="compositionally biased region" description="Acidic residues" evidence="1">
    <location>
        <begin position="97"/>
        <end position="106"/>
    </location>
</feature>
<organism evidence="3">
    <name type="scientific">Serpula lacrymans var. lacrymans (strain S7.3)</name>
    <name type="common">Dry rot fungus</name>
    <dbReference type="NCBI Taxonomy" id="936435"/>
    <lineage>
        <taxon>Eukaryota</taxon>
        <taxon>Fungi</taxon>
        <taxon>Dikarya</taxon>
        <taxon>Basidiomycota</taxon>
        <taxon>Agaricomycotina</taxon>
        <taxon>Agaricomycetes</taxon>
        <taxon>Agaricomycetidae</taxon>
        <taxon>Boletales</taxon>
        <taxon>Coniophorineae</taxon>
        <taxon>Serpulaceae</taxon>
        <taxon>Serpula</taxon>
    </lineage>
</organism>
<dbReference type="InParanoid" id="F8PK65"/>
<evidence type="ECO:0000256" key="1">
    <source>
        <dbReference type="SAM" id="MobiDB-lite"/>
    </source>
</evidence>
<evidence type="ECO:0000313" key="2">
    <source>
        <dbReference type="EMBL" id="EGO03519.1"/>
    </source>
</evidence>
<feature type="region of interest" description="Disordered" evidence="1">
    <location>
        <begin position="84"/>
        <end position="120"/>
    </location>
</feature>
<feature type="compositionally biased region" description="Polar residues" evidence="1">
    <location>
        <begin position="84"/>
        <end position="96"/>
    </location>
</feature>
<name>F8PK65_SERL3</name>
<dbReference type="HOGENOM" id="CLU_2051062_0_0_1"/>